<sequence length="221" mass="23444">MVESTKPFLFPTAKNHGTLPKTDAPPAREPSESALDHGVEESFPASDPVSVTLDKVSAPQAVSAHGPHRSSTRPVLRTALIAGAGASLFSTAALMLLGRRHAGSPFAGTNAVSHWLWGTEALTADRPSLRHTAIGYATHHLAATFWAALYAWVLGRREARTVPEELAGAAAMTAVSYIVDYTVTPERLRPGFEHRLPGGALYVVYGAFAIGLAAGCRLARR</sequence>
<dbReference type="EMBL" id="JAVDRF010000004">
    <property type="protein sequence ID" value="MDR6536584.1"/>
    <property type="molecule type" value="Genomic_DNA"/>
</dbReference>
<proteinExistence type="predicted"/>
<keyword evidence="4" id="KW-1185">Reference proteome</keyword>
<feature type="transmembrane region" description="Helical" evidence="2">
    <location>
        <begin position="199"/>
        <end position="219"/>
    </location>
</feature>
<evidence type="ECO:0000313" key="3">
    <source>
        <dbReference type="EMBL" id="MDR6536584.1"/>
    </source>
</evidence>
<feature type="transmembrane region" description="Helical" evidence="2">
    <location>
        <begin position="75"/>
        <end position="97"/>
    </location>
</feature>
<dbReference type="RefSeq" id="WP_309901731.1">
    <property type="nucleotide sequence ID" value="NZ_JAVDRF010000004.1"/>
</dbReference>
<evidence type="ECO:0000313" key="4">
    <source>
        <dbReference type="Proteomes" id="UP001184230"/>
    </source>
</evidence>
<feature type="transmembrane region" description="Helical" evidence="2">
    <location>
        <begin position="166"/>
        <end position="184"/>
    </location>
</feature>
<protein>
    <recommendedName>
        <fullName evidence="5">DUF1440 domain-containing protein</fullName>
    </recommendedName>
</protein>
<name>A0ABU1NDS6_9BURK</name>
<feature type="compositionally biased region" description="Basic and acidic residues" evidence="1">
    <location>
        <begin position="29"/>
        <end position="40"/>
    </location>
</feature>
<keyword evidence="2" id="KW-0472">Membrane</keyword>
<keyword evidence="2" id="KW-1133">Transmembrane helix</keyword>
<comment type="caution">
    <text evidence="3">The sequence shown here is derived from an EMBL/GenBank/DDBJ whole genome shotgun (WGS) entry which is preliminary data.</text>
</comment>
<dbReference type="Proteomes" id="UP001184230">
    <property type="component" value="Unassembled WGS sequence"/>
</dbReference>
<feature type="region of interest" description="Disordered" evidence="1">
    <location>
        <begin position="1"/>
        <end position="43"/>
    </location>
</feature>
<evidence type="ECO:0008006" key="5">
    <source>
        <dbReference type="Google" id="ProtNLM"/>
    </source>
</evidence>
<evidence type="ECO:0000256" key="1">
    <source>
        <dbReference type="SAM" id="MobiDB-lite"/>
    </source>
</evidence>
<gene>
    <name evidence="3" type="ORF">J2739_002357</name>
</gene>
<organism evidence="3 4">
    <name type="scientific">Variovorax soli</name>
    <dbReference type="NCBI Taxonomy" id="376815"/>
    <lineage>
        <taxon>Bacteria</taxon>
        <taxon>Pseudomonadati</taxon>
        <taxon>Pseudomonadota</taxon>
        <taxon>Betaproteobacteria</taxon>
        <taxon>Burkholderiales</taxon>
        <taxon>Comamonadaceae</taxon>
        <taxon>Variovorax</taxon>
    </lineage>
</organism>
<reference evidence="3 4" key="1">
    <citation type="submission" date="2023-07" db="EMBL/GenBank/DDBJ databases">
        <title>Sorghum-associated microbial communities from plants grown in Nebraska, USA.</title>
        <authorList>
            <person name="Schachtman D."/>
        </authorList>
    </citation>
    <scope>NUCLEOTIDE SEQUENCE [LARGE SCALE GENOMIC DNA]</scope>
    <source>
        <strain evidence="3 4">DS1781</strain>
    </source>
</reference>
<keyword evidence="2" id="KW-0812">Transmembrane</keyword>
<evidence type="ECO:0000256" key="2">
    <source>
        <dbReference type="SAM" id="Phobius"/>
    </source>
</evidence>
<feature type="transmembrane region" description="Helical" evidence="2">
    <location>
        <begin position="133"/>
        <end position="154"/>
    </location>
</feature>
<accession>A0ABU1NDS6</accession>